<dbReference type="InterPro" id="IPR040841">
    <property type="entry name" value="Luciferase_dom"/>
</dbReference>
<comment type="caution">
    <text evidence="3">The sequence shown here is derived from an EMBL/GenBank/DDBJ whole genome shotgun (WGS) entry which is preliminary data.</text>
</comment>
<sequence>MDSPRTVSPGLTALLLAALSCTSQPGDVSRAEPAVRASMVLASTAPEPSFRLPARKGPRPETTDAPLGTPLAHRQLSQLAPPDLQERLFTRAAALPDVRVAPSGISVPGARAFWLRPEASRGPRAAFQVGTEFAHIHPAEDGSLHLTFPPETARRVFQQGWGMPHPRSGTPMLFGPRDEAELEVVWQLLLRSYAWAHDGQDVGVTVE</sequence>
<dbReference type="Pfam" id="PF17648">
    <property type="entry name" value="Luciferase"/>
    <property type="match status" value="1"/>
</dbReference>
<dbReference type="EMBL" id="JABFJW010000244">
    <property type="protein sequence ID" value="NOK12595.1"/>
    <property type="molecule type" value="Genomic_DNA"/>
</dbReference>
<dbReference type="PROSITE" id="PS51257">
    <property type="entry name" value="PROKAR_LIPOPROTEIN"/>
    <property type="match status" value="1"/>
</dbReference>
<proteinExistence type="predicted"/>
<evidence type="ECO:0000256" key="1">
    <source>
        <dbReference type="SAM" id="MobiDB-lite"/>
    </source>
</evidence>
<dbReference type="PANTHER" id="PTHR38695:SF1">
    <property type="entry name" value="AMINO ACID PERMEASE_ SLC12A DOMAIN-CONTAINING PROTEIN"/>
    <property type="match status" value="1"/>
</dbReference>
<feature type="domain" description="Luciferase" evidence="2">
    <location>
        <begin position="130"/>
        <end position="189"/>
    </location>
</feature>
<evidence type="ECO:0000259" key="2">
    <source>
        <dbReference type="Pfam" id="PF17648"/>
    </source>
</evidence>
<organism evidence="3 4">
    <name type="scientific">Corallococcus exercitus</name>
    <dbReference type="NCBI Taxonomy" id="2316736"/>
    <lineage>
        <taxon>Bacteria</taxon>
        <taxon>Pseudomonadati</taxon>
        <taxon>Myxococcota</taxon>
        <taxon>Myxococcia</taxon>
        <taxon>Myxococcales</taxon>
        <taxon>Cystobacterineae</taxon>
        <taxon>Myxococcaceae</taxon>
        <taxon>Corallococcus</taxon>
    </lineage>
</organism>
<dbReference type="RefSeq" id="WP_171419405.1">
    <property type="nucleotide sequence ID" value="NZ_JABFJW010000244.1"/>
</dbReference>
<feature type="region of interest" description="Disordered" evidence="1">
    <location>
        <begin position="46"/>
        <end position="67"/>
    </location>
</feature>
<evidence type="ECO:0000313" key="4">
    <source>
        <dbReference type="Proteomes" id="UP000528460"/>
    </source>
</evidence>
<dbReference type="Proteomes" id="UP000528460">
    <property type="component" value="Unassembled WGS sequence"/>
</dbReference>
<protein>
    <submittedName>
        <fullName evidence="3">Phospholipase</fullName>
    </submittedName>
</protein>
<evidence type="ECO:0000313" key="3">
    <source>
        <dbReference type="EMBL" id="NOK12595.1"/>
    </source>
</evidence>
<gene>
    <name evidence="3" type="ORF">HNS30_26470</name>
</gene>
<reference evidence="3 4" key="1">
    <citation type="submission" date="2020-05" db="EMBL/GenBank/DDBJ databases">
        <authorList>
            <person name="Whitworth D."/>
        </authorList>
    </citation>
    <scope>NUCLEOTIDE SEQUENCE [LARGE SCALE GENOMIC DNA]</scope>
    <source>
        <strain evidence="3 4">CA046A</strain>
    </source>
</reference>
<name>A0A7Y4NH10_9BACT</name>
<dbReference type="AlphaFoldDB" id="A0A7Y4NH10"/>
<dbReference type="PANTHER" id="PTHR38695">
    <property type="entry name" value="AMINO ACID PERMEASE_ SLC12A DOMAIN-CONTAINING PROTEIN"/>
    <property type="match status" value="1"/>
</dbReference>
<dbReference type="InterPro" id="IPR048273">
    <property type="entry name" value="Luciferase"/>
</dbReference>
<accession>A0A7Y4NH10</accession>